<keyword evidence="1" id="KW-0762">Sugar transport</keyword>
<evidence type="ECO:0000313" key="1">
    <source>
        <dbReference type="EMBL" id="VWP01138.1"/>
    </source>
</evidence>
<reference evidence="1" key="1">
    <citation type="submission" date="2019-10" db="EMBL/GenBank/DDBJ databases">
        <authorList>
            <person name="Nor Muhammad N."/>
        </authorList>
    </citation>
    <scope>NUCLEOTIDE SEQUENCE</scope>
</reference>
<name>A0A5K1K7B4_9APHY</name>
<dbReference type="EMBL" id="LR729132">
    <property type="protein sequence ID" value="VWP01138.1"/>
    <property type="molecule type" value="Genomic_DNA"/>
</dbReference>
<keyword evidence="1" id="KW-0813">Transport</keyword>
<proteinExistence type="predicted"/>
<gene>
    <name evidence="1" type="primary">G4N740</name>
</gene>
<dbReference type="AlphaFoldDB" id="A0A5K1K7B4"/>
<protein>
    <submittedName>
        <fullName evidence="1">Glucose transporter rco-3</fullName>
    </submittedName>
</protein>
<sequence length="142" mass="15884">MTVVEPLLSLHLLRHIVLGFDSFILQLSSDDVLSLSESWPAVEELHIDVATPKSGRAGFESLLHFAHRCPRLRVVRLPVMDVTPGTFEELEYPAEPHPLRDLGIKEVVFPLGMDFSREKTGFIRRVFPNVAPAAPATFPIMS</sequence>
<accession>A0A5K1K7B4</accession>
<organism evidence="1">
    <name type="scientific">Ganoderma boninense</name>
    <dbReference type="NCBI Taxonomy" id="34458"/>
    <lineage>
        <taxon>Eukaryota</taxon>
        <taxon>Fungi</taxon>
        <taxon>Dikarya</taxon>
        <taxon>Basidiomycota</taxon>
        <taxon>Agaricomycotina</taxon>
        <taxon>Agaricomycetes</taxon>
        <taxon>Polyporales</taxon>
        <taxon>Polyporaceae</taxon>
        <taxon>Ganoderma</taxon>
    </lineage>
</organism>